<feature type="region of interest" description="Disordered" evidence="2">
    <location>
        <begin position="471"/>
        <end position="554"/>
    </location>
</feature>
<evidence type="ECO:0000256" key="1">
    <source>
        <dbReference type="SAM" id="Coils"/>
    </source>
</evidence>
<keyword evidence="5" id="KW-1185">Reference proteome</keyword>
<dbReference type="OrthoDB" id="6019893at2759"/>
<reference evidence="4 5" key="1">
    <citation type="journal article" date="2015" name="Sci. Rep.">
        <title>Chromosome-level genome map provides insights into diverse defense mechanisms in the medicinal fungus Ganoderma sinense.</title>
        <authorList>
            <person name="Zhu Y."/>
            <person name="Xu J."/>
            <person name="Sun C."/>
            <person name="Zhou S."/>
            <person name="Xu H."/>
            <person name="Nelson D.R."/>
            <person name="Qian J."/>
            <person name="Song J."/>
            <person name="Luo H."/>
            <person name="Xiang L."/>
            <person name="Li Y."/>
            <person name="Xu Z."/>
            <person name="Ji A."/>
            <person name="Wang L."/>
            <person name="Lu S."/>
            <person name="Hayward A."/>
            <person name="Sun W."/>
            <person name="Li X."/>
            <person name="Schwartz D.C."/>
            <person name="Wang Y."/>
            <person name="Chen S."/>
        </authorList>
    </citation>
    <scope>NUCLEOTIDE SEQUENCE [LARGE SCALE GENOMIC DNA]</scope>
    <source>
        <strain evidence="4 5">ZZ0214-1</strain>
    </source>
</reference>
<feature type="compositionally biased region" description="Low complexity" evidence="2">
    <location>
        <begin position="131"/>
        <end position="155"/>
    </location>
</feature>
<feature type="compositionally biased region" description="Polar residues" evidence="2">
    <location>
        <begin position="1275"/>
        <end position="1285"/>
    </location>
</feature>
<feature type="region of interest" description="Disordered" evidence="2">
    <location>
        <begin position="1100"/>
        <end position="1150"/>
    </location>
</feature>
<protein>
    <submittedName>
        <fullName evidence="4">Transporter</fullName>
    </submittedName>
</protein>
<feature type="compositionally biased region" description="Polar residues" evidence="2">
    <location>
        <begin position="1298"/>
        <end position="1312"/>
    </location>
</feature>
<feature type="compositionally biased region" description="Polar residues" evidence="2">
    <location>
        <begin position="43"/>
        <end position="83"/>
    </location>
</feature>
<dbReference type="InterPro" id="IPR001194">
    <property type="entry name" value="cDENN_dom"/>
</dbReference>
<dbReference type="InterPro" id="IPR051696">
    <property type="entry name" value="DENN_Domain_GEFs"/>
</dbReference>
<feature type="region of interest" description="Disordered" evidence="2">
    <location>
        <begin position="1175"/>
        <end position="1387"/>
    </location>
</feature>
<organism evidence="4 5">
    <name type="scientific">Ganoderma sinense ZZ0214-1</name>
    <dbReference type="NCBI Taxonomy" id="1077348"/>
    <lineage>
        <taxon>Eukaryota</taxon>
        <taxon>Fungi</taxon>
        <taxon>Dikarya</taxon>
        <taxon>Basidiomycota</taxon>
        <taxon>Agaricomycotina</taxon>
        <taxon>Agaricomycetes</taxon>
        <taxon>Polyporales</taxon>
        <taxon>Polyporaceae</taxon>
        <taxon>Ganoderma</taxon>
    </lineage>
</organism>
<dbReference type="EMBL" id="AYKW01000012">
    <property type="protein sequence ID" value="PIL31949.1"/>
    <property type="molecule type" value="Genomic_DNA"/>
</dbReference>
<name>A0A2G8SDW6_9APHY</name>
<evidence type="ECO:0000256" key="2">
    <source>
        <dbReference type="SAM" id="MobiDB-lite"/>
    </source>
</evidence>
<feature type="region of interest" description="Disordered" evidence="2">
    <location>
        <begin position="287"/>
        <end position="319"/>
    </location>
</feature>
<dbReference type="Gene3D" id="3.40.50.11500">
    <property type="match status" value="1"/>
</dbReference>
<dbReference type="InterPro" id="IPR043153">
    <property type="entry name" value="DENN_C"/>
</dbReference>
<feature type="compositionally biased region" description="Acidic residues" evidence="2">
    <location>
        <begin position="528"/>
        <end position="538"/>
    </location>
</feature>
<proteinExistence type="predicted"/>
<feature type="coiled-coil region" evidence="1">
    <location>
        <begin position="911"/>
        <end position="1029"/>
    </location>
</feature>
<dbReference type="PANTHER" id="PTHR12296:SF31">
    <property type="entry name" value="DENN (AEX-3) DOMAIN PROTEIN (AFU_ORTHOLOGUE AFUA_6G11200)"/>
    <property type="match status" value="1"/>
</dbReference>
<dbReference type="Proteomes" id="UP000230002">
    <property type="component" value="Unassembled WGS sequence"/>
</dbReference>
<evidence type="ECO:0000313" key="4">
    <source>
        <dbReference type="EMBL" id="PIL31949.1"/>
    </source>
</evidence>
<evidence type="ECO:0000259" key="3">
    <source>
        <dbReference type="SMART" id="SM00799"/>
    </source>
</evidence>
<feature type="compositionally biased region" description="Basic and acidic residues" evidence="2">
    <location>
        <begin position="1175"/>
        <end position="1184"/>
    </location>
</feature>
<dbReference type="PANTHER" id="PTHR12296">
    <property type="entry name" value="DENN DOMAIN-CONTAINING PROTEIN 4"/>
    <property type="match status" value="1"/>
</dbReference>
<feature type="compositionally biased region" description="Low complexity" evidence="2">
    <location>
        <begin position="1262"/>
        <end position="1274"/>
    </location>
</feature>
<dbReference type="Pfam" id="PF02141">
    <property type="entry name" value="DENN"/>
    <property type="match status" value="1"/>
</dbReference>
<feature type="compositionally biased region" description="Low complexity" evidence="2">
    <location>
        <begin position="212"/>
        <end position="229"/>
    </location>
</feature>
<sequence length="1387" mass="149992">MHSPRTKAKPPMQPLAVSATPGPPVGEKITKSQSRFSEDENAKTNPTSSILSRRTTVKSNPSMRSVSMTSTHSNLTVNANPRATSPVGAGPISSAGGRRGPRAIPAPDPIITISGSGGSDKDKDGGGLFGSGIIQGQARGPSSSHGHPRSSHVPSTTTSSFHSALDDDFEYVTVEHPPDEPELAHAVVPARTDKAARILGLRHQSMEPIPGSNRNSVASARSAPPISVSAPPPTQSGPTLPLASLYVVSGLPKSPQTWTLADPDSVMGLHHSEGAVGRWWRPEVLGSTISPGAGGGGKRKKKNKADEASTMFSSSGHMSKQEVGKMLSKALKLSFTREVEIIASTLQPASTVHNFTFTLPAPSTPLAPSPSTDVLRASVLTTTTDVSYAYPYADDPFTRHARPSSAYLGPPSAFLMANGQSASARSQPELGSALNGSGAGGGQITYHGVCLTVWSHADAERSAAIRRTLEAGRARKESAQSSLVRPGSRRTGRGGASASEATSDPAMQARRRAKLSGRGPWGGAGTDAETDLDPETDGEGGGVSESDYEVASTVGHTPGESTLFLPGDAVFWLPYALTLVSRFPIYDLMRDYLTLSWARFSKDVQSHTLQISKILSHPAPRPGELVRLDASSTTAGPSSHAGASETSLEVVARFPGGLDFGRGLVDVNFTMWPLFKCLNIDNILTICEIALAPTGRILFYSRHPAMLGIAVLTIKYLVELRGWSGVALAAVHSRDAKIYIDDPGPWIIGLATEARYAIRTPPEVCVVDLDINYLNCSSPPPGVVSTKQQRDRFRQRLLAAFEPHYHPDHCVPSEFKEAFPAGRFRPVCKIQAKRGVVSTAVADMVKPPEWWHSTRIIQAFDSVLADKMKKPSLLKRISSFGTVRAPPRLTVAEQHIQLSIRKRASAFVDARDDLETKIGRLSRRLNFLMTESDLWRDKFVTFEQYAEKLSVEASDLRAKINKEQKETKRLSSMITMTAAEKSKLQSKLSETESAHRSALEELETMRSQMERMEEERTEMIAEVEAQIERALAHMAVDVDDSDYGGSRPSSRLSTRSAPSTSGGYRFPGDTRTRPLRSFSTESTLAESFAHGDDLIKTERVTGTVMEEEEDLESDERSKGMEKKKKRFSAGADVEHHDGMKAVDEGISQKSDKIAQKVLQIQRKLESALASDAYRRSLESHHSESELSESTNRYRPQPRKSRKNRSISDSPAGTGRSTPLSRTTAKDASYSMSESETKTEVAEVKPSRPQVLTSQQSLDVRRIPSTASISAISPTVRTPTTPSLTPGASAVTDDEETDFQSAYSTSPRGSNGSLDHFAVQTYDPDEQHSEQGTPTSITIKGTGHLDEFGPQRDATFKGRERNFSTSTATNAKYRLKSHTSEDTVGGRV</sequence>
<feature type="region of interest" description="Disordered" evidence="2">
    <location>
        <begin position="1038"/>
        <end position="1075"/>
    </location>
</feature>
<dbReference type="GO" id="GO:0031410">
    <property type="term" value="C:cytoplasmic vesicle"/>
    <property type="evidence" value="ECO:0007669"/>
    <property type="project" value="TreeGrafter"/>
</dbReference>
<feature type="domain" description="cDENN" evidence="3">
    <location>
        <begin position="572"/>
        <end position="772"/>
    </location>
</feature>
<feature type="compositionally biased region" description="Basic and acidic residues" evidence="2">
    <location>
        <begin position="1342"/>
        <end position="1361"/>
    </location>
</feature>
<gene>
    <name evidence="4" type="ORF">GSI_06653</name>
</gene>
<feature type="compositionally biased region" description="Polar residues" evidence="2">
    <location>
        <begin position="1206"/>
        <end position="1222"/>
    </location>
</feature>
<accession>A0A2G8SDW6</accession>
<dbReference type="SMART" id="SM00799">
    <property type="entry name" value="DENN"/>
    <property type="match status" value="1"/>
</dbReference>
<feature type="region of interest" description="Disordered" evidence="2">
    <location>
        <begin position="204"/>
        <end position="237"/>
    </location>
</feature>
<feature type="compositionally biased region" description="Polar residues" evidence="2">
    <location>
        <begin position="1047"/>
        <end position="1062"/>
    </location>
</feature>
<keyword evidence="1" id="KW-0175">Coiled coil</keyword>
<comment type="caution">
    <text evidence="4">The sequence shown here is derived from an EMBL/GenBank/DDBJ whole genome shotgun (WGS) entry which is preliminary data.</text>
</comment>
<feature type="compositionally biased region" description="Basic residues" evidence="2">
    <location>
        <begin position="1195"/>
        <end position="1204"/>
    </location>
</feature>
<feature type="compositionally biased region" description="Basic and acidic residues" evidence="2">
    <location>
        <begin position="1132"/>
        <end position="1143"/>
    </location>
</feature>
<dbReference type="GO" id="GO:0032483">
    <property type="term" value="P:regulation of Rab protein signal transduction"/>
    <property type="evidence" value="ECO:0007669"/>
    <property type="project" value="TreeGrafter"/>
</dbReference>
<feature type="compositionally biased region" description="Polar residues" evidence="2">
    <location>
        <begin position="1329"/>
        <end position="1338"/>
    </location>
</feature>
<feature type="compositionally biased region" description="Basic and acidic residues" evidence="2">
    <location>
        <begin position="1234"/>
        <end position="1245"/>
    </location>
</feature>
<dbReference type="STRING" id="1077348.A0A2G8SDW6"/>
<evidence type="ECO:0000313" key="5">
    <source>
        <dbReference type="Proteomes" id="UP000230002"/>
    </source>
</evidence>
<feature type="region of interest" description="Disordered" evidence="2">
    <location>
        <begin position="1"/>
        <end position="161"/>
    </location>
</feature>